<dbReference type="EMBL" id="JAHUTI010080223">
    <property type="protein sequence ID" value="MED6258263.1"/>
    <property type="molecule type" value="Genomic_DNA"/>
</dbReference>
<organism evidence="1 2">
    <name type="scientific">Ataeniobius toweri</name>
    <dbReference type="NCBI Taxonomy" id="208326"/>
    <lineage>
        <taxon>Eukaryota</taxon>
        <taxon>Metazoa</taxon>
        <taxon>Chordata</taxon>
        <taxon>Craniata</taxon>
        <taxon>Vertebrata</taxon>
        <taxon>Euteleostomi</taxon>
        <taxon>Actinopterygii</taxon>
        <taxon>Neopterygii</taxon>
        <taxon>Teleostei</taxon>
        <taxon>Neoteleostei</taxon>
        <taxon>Acanthomorphata</taxon>
        <taxon>Ovalentaria</taxon>
        <taxon>Atherinomorphae</taxon>
        <taxon>Cyprinodontiformes</taxon>
        <taxon>Goodeidae</taxon>
        <taxon>Ataeniobius</taxon>
    </lineage>
</organism>
<reference evidence="1 2" key="1">
    <citation type="submission" date="2021-07" db="EMBL/GenBank/DDBJ databases">
        <authorList>
            <person name="Palmer J.M."/>
        </authorList>
    </citation>
    <scope>NUCLEOTIDE SEQUENCE [LARGE SCALE GENOMIC DNA]</scope>
    <source>
        <strain evidence="1 2">AT_MEX2019</strain>
        <tissue evidence="1">Muscle</tissue>
    </source>
</reference>
<evidence type="ECO:0008006" key="3">
    <source>
        <dbReference type="Google" id="ProtNLM"/>
    </source>
</evidence>
<comment type="caution">
    <text evidence="1">The sequence shown here is derived from an EMBL/GenBank/DDBJ whole genome shotgun (WGS) entry which is preliminary data.</text>
</comment>
<protein>
    <recommendedName>
        <fullName evidence="3">DUF4376 domain-containing protein</fullName>
    </recommendedName>
</protein>
<dbReference type="Proteomes" id="UP001345963">
    <property type="component" value="Unassembled WGS sequence"/>
</dbReference>
<proteinExistence type="predicted"/>
<sequence>MTGENQVAEVQYIISQDGVEHIIPQEYVVVADGNHIQMPDGQIIQYEHEQSIAVSHDGQIQYVPVSSEAQIVNAEDLEAAAHSAVTAVADAAMGQTQTLYTEATPEQLEQLQQQGIHYDVITFSNE</sequence>
<evidence type="ECO:0000313" key="2">
    <source>
        <dbReference type="Proteomes" id="UP001345963"/>
    </source>
</evidence>
<accession>A0ABU7C6C9</accession>
<evidence type="ECO:0000313" key="1">
    <source>
        <dbReference type="EMBL" id="MED6258263.1"/>
    </source>
</evidence>
<gene>
    <name evidence="1" type="ORF">ATANTOWER_005005</name>
</gene>
<keyword evidence="2" id="KW-1185">Reference proteome</keyword>
<name>A0ABU7C6C9_9TELE</name>